<gene>
    <name evidence="2" type="ORF">EVAR_9466_1</name>
</gene>
<feature type="compositionally biased region" description="Polar residues" evidence="1">
    <location>
        <begin position="845"/>
        <end position="856"/>
    </location>
</feature>
<organism evidence="2 3">
    <name type="scientific">Eumeta variegata</name>
    <name type="common">Bagworm moth</name>
    <name type="synonym">Eumeta japonica</name>
    <dbReference type="NCBI Taxonomy" id="151549"/>
    <lineage>
        <taxon>Eukaryota</taxon>
        <taxon>Metazoa</taxon>
        <taxon>Ecdysozoa</taxon>
        <taxon>Arthropoda</taxon>
        <taxon>Hexapoda</taxon>
        <taxon>Insecta</taxon>
        <taxon>Pterygota</taxon>
        <taxon>Neoptera</taxon>
        <taxon>Endopterygota</taxon>
        <taxon>Lepidoptera</taxon>
        <taxon>Glossata</taxon>
        <taxon>Ditrysia</taxon>
        <taxon>Tineoidea</taxon>
        <taxon>Psychidae</taxon>
        <taxon>Oiketicinae</taxon>
        <taxon>Eumeta</taxon>
    </lineage>
</organism>
<dbReference type="AlphaFoldDB" id="A0A4C1UE21"/>
<feature type="compositionally biased region" description="Basic and acidic residues" evidence="1">
    <location>
        <begin position="116"/>
        <end position="129"/>
    </location>
</feature>
<comment type="caution">
    <text evidence="2">The sequence shown here is derived from an EMBL/GenBank/DDBJ whole genome shotgun (WGS) entry which is preliminary data.</text>
</comment>
<keyword evidence="3" id="KW-1185">Reference proteome</keyword>
<dbReference type="EMBL" id="BGZK01000160">
    <property type="protein sequence ID" value="GBP24367.1"/>
    <property type="molecule type" value="Genomic_DNA"/>
</dbReference>
<dbReference type="Proteomes" id="UP000299102">
    <property type="component" value="Unassembled WGS sequence"/>
</dbReference>
<dbReference type="Pfam" id="PF00612">
    <property type="entry name" value="IQ"/>
    <property type="match status" value="2"/>
</dbReference>
<feature type="compositionally biased region" description="Basic and acidic residues" evidence="1">
    <location>
        <begin position="910"/>
        <end position="926"/>
    </location>
</feature>
<feature type="region of interest" description="Disordered" evidence="1">
    <location>
        <begin position="604"/>
        <end position="629"/>
    </location>
</feature>
<feature type="region of interest" description="Disordered" evidence="1">
    <location>
        <begin position="910"/>
        <end position="960"/>
    </location>
</feature>
<feature type="compositionally biased region" description="Basic and acidic residues" evidence="1">
    <location>
        <begin position="948"/>
        <end position="960"/>
    </location>
</feature>
<feature type="region of interest" description="Disordered" evidence="1">
    <location>
        <begin position="835"/>
        <end position="860"/>
    </location>
</feature>
<dbReference type="SMART" id="SM00015">
    <property type="entry name" value="IQ"/>
    <property type="match status" value="2"/>
</dbReference>
<evidence type="ECO:0000256" key="1">
    <source>
        <dbReference type="SAM" id="MobiDB-lite"/>
    </source>
</evidence>
<dbReference type="InterPro" id="IPR000048">
    <property type="entry name" value="IQ_motif_EF-hand-BS"/>
</dbReference>
<feature type="compositionally biased region" description="Low complexity" evidence="1">
    <location>
        <begin position="811"/>
        <end position="827"/>
    </location>
</feature>
<accession>A0A4C1UE21</accession>
<protein>
    <submittedName>
        <fullName evidence="2">Uncharacterized protein</fullName>
    </submittedName>
</protein>
<sequence>MLILASGERRLTLEEKIRKAQDKVRERATKRWINYEEILNEGGNTSPSKLNGAENVKKKNSDENVVLSKNNYVKENDLDFTETNQLKRLNHEVLVENLTVEGKNTEEVPSLNETTDESKLEDGSARNDEISSSSNKELIRDSPTNINLSSDSNNLKADHDFEIEENDERNDVHRLIPTPKTSDAKFENENDTLNEKHDLVSKHLQTSVNIKEQNEDEDVILINEQSKEVESNINNEGKIHILSGNALSQDEGAAGLPPKIEDTSFENIHASNYINDEIDNTSSDKFCSKTNVEITLESKNEDIDLPLQALNNNHNKHVDHISCEDVNEIVDSSQNIDSTGTEITNKFEDNTTFLSQPVIGGQDFESESGNSIKEDDVFTHEQPDLSTIQNINSNSNSDDKILDDIGLKLQNVDQQSITHDLEIQNNQNVVSQDTQQDFFTNADITTTDINGLINMNNGLGNEVISESDLRKNNNQKIEVVLDEQISLDDFIQSYELESMVIDKDTANNILLENVEDEVEKPEGALLHDLKTDSIKEKTISSQDENTDSTLVSSLDNVKKQSTDIISEEMENEKPESVLINDEIHEKSTLDELNKYGVSINKKLSTEGTDDSVSSNNELDSSTKSQNNNDSLQINNAMDLETAAITIQKVFRSFLFRSRTSTLDDIHDSDSLDVTEYVPIDNNSSRAENDQKVEEDYLNRNVTTERPRITRMDTMLQTVNEEKSLSGSTDDSSLSSAATIIQAHVRGFLARNKLNSYKNSSTSSLLNSVDPPIASVDTDLSESHKNKTVLNIHIVPEGNEFISKEESITTSVDLPPDLSPPSSKLHPLGYDKSVRRKQLKREDAVQSVSPPSNNSGKLSEDEPVKALIINDAENLDRETIDGDLSDVNAGFNSCDTTPTNSATMETVVDRTDNEDSYRKEDTSIERRSRAKSIDVSSDEMDVVTPFTPRDTKSETLMHSGEFHDTLVPTRVVRSDSSVVRGE</sequence>
<feature type="region of interest" description="Disordered" evidence="1">
    <location>
        <begin position="100"/>
        <end position="154"/>
    </location>
</feature>
<feature type="compositionally biased region" description="Polar residues" evidence="1">
    <location>
        <begin position="130"/>
        <end position="154"/>
    </location>
</feature>
<evidence type="ECO:0000313" key="2">
    <source>
        <dbReference type="EMBL" id="GBP24367.1"/>
    </source>
</evidence>
<proteinExistence type="predicted"/>
<dbReference type="OrthoDB" id="6161835at2759"/>
<feature type="region of interest" description="Disordered" evidence="1">
    <location>
        <begin position="811"/>
        <end position="830"/>
    </location>
</feature>
<dbReference type="PROSITE" id="PS50096">
    <property type="entry name" value="IQ"/>
    <property type="match status" value="2"/>
</dbReference>
<evidence type="ECO:0000313" key="3">
    <source>
        <dbReference type="Proteomes" id="UP000299102"/>
    </source>
</evidence>
<name>A0A4C1UE21_EUMVA</name>
<dbReference type="CDD" id="cd23767">
    <property type="entry name" value="IQCD"/>
    <property type="match status" value="1"/>
</dbReference>
<reference evidence="2 3" key="1">
    <citation type="journal article" date="2019" name="Commun. Biol.">
        <title>The bagworm genome reveals a unique fibroin gene that provides high tensile strength.</title>
        <authorList>
            <person name="Kono N."/>
            <person name="Nakamura H."/>
            <person name="Ohtoshi R."/>
            <person name="Tomita M."/>
            <person name="Numata K."/>
            <person name="Arakawa K."/>
        </authorList>
    </citation>
    <scope>NUCLEOTIDE SEQUENCE [LARGE SCALE GENOMIC DNA]</scope>
</reference>
<dbReference type="Gene3D" id="1.20.5.190">
    <property type="match status" value="1"/>
</dbReference>